<evidence type="ECO:0000256" key="1">
    <source>
        <dbReference type="SAM" id="MobiDB-lite"/>
    </source>
</evidence>
<dbReference type="AlphaFoldDB" id="A0A8H6NUU7"/>
<reference evidence="2" key="1">
    <citation type="journal article" date="2020" name="Phytopathology">
        <title>Genome Sequence Resources of Colletotrichum truncatum, C. plurivorum, C. musicola, and C. sojae: Four Species Pathogenic to Soybean (Glycine max).</title>
        <authorList>
            <person name="Rogerio F."/>
            <person name="Boufleur T.R."/>
            <person name="Ciampi-Guillardi M."/>
            <person name="Sukno S.A."/>
            <person name="Thon M.R."/>
            <person name="Massola Junior N.S."/>
            <person name="Baroncelli R."/>
        </authorList>
    </citation>
    <scope>NUCLEOTIDE SEQUENCE</scope>
    <source>
        <strain evidence="2">LFN0074</strain>
    </source>
</reference>
<feature type="compositionally biased region" description="Basic and acidic residues" evidence="1">
    <location>
        <begin position="104"/>
        <end position="113"/>
    </location>
</feature>
<dbReference type="Proteomes" id="UP000639643">
    <property type="component" value="Unassembled WGS sequence"/>
</dbReference>
<feature type="compositionally biased region" description="Low complexity" evidence="1">
    <location>
        <begin position="51"/>
        <end position="70"/>
    </location>
</feature>
<accession>A0A8H6NUU7</accession>
<gene>
    <name evidence="2" type="ORF">CMUS01_02459</name>
</gene>
<evidence type="ECO:0000313" key="3">
    <source>
        <dbReference type="Proteomes" id="UP000639643"/>
    </source>
</evidence>
<name>A0A8H6NUU7_9PEZI</name>
<evidence type="ECO:0000313" key="2">
    <source>
        <dbReference type="EMBL" id="KAF6843042.1"/>
    </source>
</evidence>
<feature type="region of interest" description="Disordered" evidence="1">
    <location>
        <begin position="50"/>
        <end position="129"/>
    </location>
</feature>
<comment type="caution">
    <text evidence="2">The sequence shown here is derived from an EMBL/GenBank/DDBJ whole genome shotgun (WGS) entry which is preliminary data.</text>
</comment>
<sequence length="212" mass="23736">MPHNEGSVQYVLSWREPSDLQSELCHRPSGKLQAGMRSYSQTQRKIESVYSCTSNRSNNSSSSSKISGSSAIFDRSQSSPETTSALTFDSTWSSGENQEYTESYQRENDRCSERSSYPTSSHDGLRTGLGQPRVATTCEDSVHKPTPTQYPVDAADTYTACGFPDPEESNWISAEDEFKTDPAHQFWSWDGDKWFHKDKKTGSIIVCPSELD</sequence>
<keyword evidence="3" id="KW-1185">Reference proteome</keyword>
<proteinExistence type="predicted"/>
<protein>
    <submittedName>
        <fullName evidence="2">Uncharacterized protein</fullName>
    </submittedName>
</protein>
<organism evidence="2 3">
    <name type="scientific">Colletotrichum musicola</name>
    <dbReference type="NCBI Taxonomy" id="2175873"/>
    <lineage>
        <taxon>Eukaryota</taxon>
        <taxon>Fungi</taxon>
        <taxon>Dikarya</taxon>
        <taxon>Ascomycota</taxon>
        <taxon>Pezizomycotina</taxon>
        <taxon>Sordariomycetes</taxon>
        <taxon>Hypocreomycetidae</taxon>
        <taxon>Glomerellales</taxon>
        <taxon>Glomerellaceae</taxon>
        <taxon>Colletotrichum</taxon>
        <taxon>Colletotrichum orchidearum species complex</taxon>
    </lineage>
</organism>
<dbReference type="EMBL" id="WIGM01000052">
    <property type="protein sequence ID" value="KAF6843042.1"/>
    <property type="molecule type" value="Genomic_DNA"/>
</dbReference>
<feature type="compositionally biased region" description="Polar residues" evidence="1">
    <location>
        <begin position="75"/>
        <end position="103"/>
    </location>
</feature>